<reference evidence="9" key="1">
    <citation type="submission" date="2020-09" db="EMBL/GenBank/DDBJ databases">
        <title>Whole genome shotgun sequence of Streptomyces xanthophaeus NBRC 12829.</title>
        <authorList>
            <person name="Komaki H."/>
            <person name="Tamura T."/>
        </authorList>
    </citation>
    <scope>NUCLEOTIDE SEQUENCE</scope>
    <source>
        <strain evidence="9">NBRC 12829</strain>
    </source>
</reference>
<comment type="caution">
    <text evidence="9">The sequence shown here is derived from an EMBL/GenBank/DDBJ whole genome shotgun (WGS) entry which is preliminary data.</text>
</comment>
<dbReference type="Pfam" id="PF00067">
    <property type="entry name" value="p450"/>
    <property type="match status" value="1"/>
</dbReference>
<evidence type="ECO:0000256" key="6">
    <source>
        <dbReference type="ARBA" id="ARBA00023033"/>
    </source>
</evidence>
<protein>
    <submittedName>
        <fullName evidence="9">Cytochrome P450</fullName>
    </submittedName>
</protein>
<evidence type="ECO:0000313" key="9">
    <source>
        <dbReference type="EMBL" id="GHI85711.1"/>
    </source>
</evidence>
<evidence type="ECO:0000256" key="8">
    <source>
        <dbReference type="SAM" id="MobiDB-lite"/>
    </source>
</evidence>
<keyword evidence="3 7" id="KW-0479">Metal-binding</keyword>
<evidence type="ECO:0000313" key="10">
    <source>
        <dbReference type="Proteomes" id="UP000600026"/>
    </source>
</evidence>
<accession>A0A919GW18</accession>
<dbReference type="InterPro" id="IPR036396">
    <property type="entry name" value="Cyt_P450_sf"/>
</dbReference>
<evidence type="ECO:0000256" key="7">
    <source>
        <dbReference type="RuleBase" id="RU000461"/>
    </source>
</evidence>
<dbReference type="EMBL" id="BNEE01000006">
    <property type="protein sequence ID" value="GHI85711.1"/>
    <property type="molecule type" value="Genomic_DNA"/>
</dbReference>
<evidence type="ECO:0000256" key="1">
    <source>
        <dbReference type="ARBA" id="ARBA00010617"/>
    </source>
</evidence>
<dbReference type="GO" id="GO:0005506">
    <property type="term" value="F:iron ion binding"/>
    <property type="evidence" value="ECO:0007669"/>
    <property type="project" value="InterPro"/>
</dbReference>
<dbReference type="PRINTS" id="PR00359">
    <property type="entry name" value="BP450"/>
</dbReference>
<proteinExistence type="inferred from homology"/>
<evidence type="ECO:0000256" key="2">
    <source>
        <dbReference type="ARBA" id="ARBA00022617"/>
    </source>
</evidence>
<dbReference type="GO" id="GO:0020037">
    <property type="term" value="F:heme binding"/>
    <property type="evidence" value="ECO:0007669"/>
    <property type="project" value="InterPro"/>
</dbReference>
<keyword evidence="2 7" id="KW-0349">Heme</keyword>
<dbReference type="SUPFAM" id="SSF48264">
    <property type="entry name" value="Cytochrome P450"/>
    <property type="match status" value="1"/>
</dbReference>
<name>A0A919GW18_9ACTN</name>
<comment type="similarity">
    <text evidence="1 7">Belongs to the cytochrome P450 family.</text>
</comment>
<sequence>MSARNVSLTKGVQNMAQENAAPQDAGTLQDIVSAVSRGAPEFRACPHPAYATLREQAPVCPLTPPHGVDTYLITRYDDARDALSDPRFSKNMRGALDTYHAVYGSFFDALDDNVLFSDPPRHTRLRRSLRGAFTPRRVEEMRPRITEIAEKLLADCRRSNEVDLMPSFAFPLPIAVLCELMGIPPGDRPEILAQFGVVTRSRFDPSKSAELRVAEEWLQNRLGQLIADTRAHPSDSFLSDLIRAEEALDDADLISSLWVIFFAGHKTTAFQIGNSVLHLLRRPDQLERLRRNPALIPGAVEEIVRFEGSVETSTFRYATEDVELRGTLIPEGSLVQIAISAANRDPGKFDSPDVLDVTREGIQGTHLGFGHGTHYCLGAPLARLELEVALSCLLREFPQMRLADPRESEAAWLRGPVAAFRGLERLPLVLEPSRPAGDVPEAPDVPELASVTPRP</sequence>
<dbReference type="AlphaFoldDB" id="A0A919GW18"/>
<dbReference type="InterPro" id="IPR017972">
    <property type="entry name" value="Cyt_P450_CS"/>
</dbReference>
<organism evidence="9 10">
    <name type="scientific">Streptomyces xanthophaeus</name>
    <dbReference type="NCBI Taxonomy" id="67385"/>
    <lineage>
        <taxon>Bacteria</taxon>
        <taxon>Bacillati</taxon>
        <taxon>Actinomycetota</taxon>
        <taxon>Actinomycetes</taxon>
        <taxon>Kitasatosporales</taxon>
        <taxon>Streptomycetaceae</taxon>
        <taxon>Streptomyces</taxon>
    </lineage>
</organism>
<dbReference type="GO" id="GO:0016705">
    <property type="term" value="F:oxidoreductase activity, acting on paired donors, with incorporation or reduction of molecular oxygen"/>
    <property type="evidence" value="ECO:0007669"/>
    <property type="project" value="InterPro"/>
</dbReference>
<gene>
    <name evidence="9" type="ORF">Sxan_30750</name>
</gene>
<dbReference type="InterPro" id="IPR002397">
    <property type="entry name" value="Cyt_P450_B"/>
</dbReference>
<dbReference type="CDD" id="cd11029">
    <property type="entry name" value="CYP107-like"/>
    <property type="match status" value="1"/>
</dbReference>
<keyword evidence="5 7" id="KW-0408">Iron</keyword>
<evidence type="ECO:0000256" key="5">
    <source>
        <dbReference type="ARBA" id="ARBA00023004"/>
    </source>
</evidence>
<dbReference type="PROSITE" id="PS00086">
    <property type="entry name" value="CYTOCHROME_P450"/>
    <property type="match status" value="1"/>
</dbReference>
<keyword evidence="4 7" id="KW-0560">Oxidoreductase</keyword>
<dbReference type="Gene3D" id="1.10.630.10">
    <property type="entry name" value="Cytochrome P450"/>
    <property type="match status" value="1"/>
</dbReference>
<keyword evidence="6 7" id="KW-0503">Monooxygenase</keyword>
<feature type="region of interest" description="Disordered" evidence="8">
    <location>
        <begin position="432"/>
        <end position="455"/>
    </location>
</feature>
<dbReference type="PANTHER" id="PTHR46696:SF1">
    <property type="entry name" value="CYTOCHROME P450 YJIB-RELATED"/>
    <property type="match status" value="1"/>
</dbReference>
<evidence type="ECO:0000256" key="4">
    <source>
        <dbReference type="ARBA" id="ARBA00023002"/>
    </source>
</evidence>
<dbReference type="FunFam" id="1.10.630.10:FF:000018">
    <property type="entry name" value="Cytochrome P450 monooxygenase"/>
    <property type="match status" value="1"/>
</dbReference>
<dbReference type="Proteomes" id="UP000600026">
    <property type="component" value="Unassembled WGS sequence"/>
</dbReference>
<keyword evidence="10" id="KW-1185">Reference proteome</keyword>
<dbReference type="InterPro" id="IPR001128">
    <property type="entry name" value="Cyt_P450"/>
</dbReference>
<dbReference type="PANTHER" id="PTHR46696">
    <property type="entry name" value="P450, PUTATIVE (EUROFUNG)-RELATED"/>
    <property type="match status" value="1"/>
</dbReference>
<dbReference type="GO" id="GO:0004497">
    <property type="term" value="F:monooxygenase activity"/>
    <property type="evidence" value="ECO:0007669"/>
    <property type="project" value="UniProtKB-KW"/>
</dbReference>
<evidence type="ECO:0000256" key="3">
    <source>
        <dbReference type="ARBA" id="ARBA00022723"/>
    </source>
</evidence>